<organism evidence="1">
    <name type="scientific">termite gut metagenome</name>
    <dbReference type="NCBI Taxonomy" id="433724"/>
    <lineage>
        <taxon>unclassified sequences</taxon>
        <taxon>metagenomes</taxon>
        <taxon>organismal metagenomes</taxon>
    </lineage>
</organism>
<proteinExistence type="predicted"/>
<sequence length="138" mass="16136">MNKEVGITDKIKTFEDACKALGLDPENLPIVEHLPEKDRRSIIAHYKLTIIIRALNEGWEPNLSDRNEYKYYNWFYVSDSFAYANPLSAKNAVVNIGFRLCFKNATLTKYAYKQFKDLYLEYLFIDIPSKLVEEITIL</sequence>
<name>A0A5J4SSU9_9ZZZZ</name>
<accession>A0A5J4SSU9</accession>
<dbReference type="AlphaFoldDB" id="A0A5J4SSU9"/>
<comment type="caution">
    <text evidence="1">The sequence shown here is derived from an EMBL/GenBank/DDBJ whole genome shotgun (WGS) entry which is preliminary data.</text>
</comment>
<gene>
    <name evidence="1" type="ORF">EZS27_004293</name>
</gene>
<evidence type="ECO:0000313" key="1">
    <source>
        <dbReference type="EMBL" id="KAA6348225.1"/>
    </source>
</evidence>
<protein>
    <submittedName>
        <fullName evidence="1">Uncharacterized protein</fullName>
    </submittedName>
</protein>
<reference evidence="1" key="1">
    <citation type="submission" date="2019-03" db="EMBL/GenBank/DDBJ databases">
        <title>Single cell metagenomics reveals metabolic interactions within the superorganism composed of flagellate Streblomastix strix and complex community of Bacteroidetes bacteria on its surface.</title>
        <authorList>
            <person name="Treitli S.C."/>
            <person name="Kolisko M."/>
            <person name="Husnik F."/>
            <person name="Keeling P."/>
            <person name="Hampl V."/>
        </authorList>
    </citation>
    <scope>NUCLEOTIDE SEQUENCE</scope>
    <source>
        <strain evidence="1">STM</strain>
    </source>
</reference>
<dbReference type="EMBL" id="SNRY01000073">
    <property type="protein sequence ID" value="KAA6348225.1"/>
    <property type="molecule type" value="Genomic_DNA"/>
</dbReference>